<evidence type="ECO:0000313" key="2">
    <source>
        <dbReference type="Proteomes" id="UP000021369"/>
    </source>
</evidence>
<organism evidence="1 2">
    <name type="scientific">Ruminococcus albus SY3</name>
    <dbReference type="NCBI Taxonomy" id="1341156"/>
    <lineage>
        <taxon>Bacteria</taxon>
        <taxon>Bacillati</taxon>
        <taxon>Bacillota</taxon>
        <taxon>Clostridia</taxon>
        <taxon>Eubacteriales</taxon>
        <taxon>Oscillospiraceae</taxon>
        <taxon>Ruminococcus</taxon>
    </lineage>
</organism>
<comment type="caution">
    <text evidence="1">The sequence shown here is derived from an EMBL/GenBank/DDBJ whole genome shotgun (WGS) entry which is preliminary data.</text>
</comment>
<evidence type="ECO:0008006" key="3">
    <source>
        <dbReference type="Google" id="ProtNLM"/>
    </source>
</evidence>
<dbReference type="EMBL" id="JEOB01000004">
    <property type="protein sequence ID" value="EXM37849.1"/>
    <property type="molecule type" value="Genomic_DNA"/>
</dbReference>
<keyword evidence="2" id="KW-1185">Reference proteome</keyword>
<gene>
    <name evidence="1" type="ORF">RASY3_16150</name>
</gene>
<sequence length="135" mass="15591">MFHDYSDIKDMGRPYYDDFPCMSRHDRAAQFAPFAALTGYDDAVSETARYTDCRHVLDEDGINRLNSQLCRLMEELSERPEIIAVYFLPDKRKAGGSYNVKRGAVRIIDSYENTVVFTDGSRIPIADLYKLEFKE</sequence>
<proteinExistence type="predicted"/>
<protein>
    <recommendedName>
        <fullName evidence="3">YolD-like protein</fullName>
    </recommendedName>
</protein>
<dbReference type="Proteomes" id="UP000021369">
    <property type="component" value="Unassembled WGS sequence"/>
</dbReference>
<name>A0A011UB73_RUMAL</name>
<dbReference type="PATRIC" id="fig|1341156.4.peg.2829"/>
<reference evidence="1 2" key="1">
    <citation type="submission" date="2013-06" db="EMBL/GenBank/DDBJ databases">
        <title>Rumen cellulosomics: divergent fiber-degrading strategies revealed by comparative genome-wide analysis of six Ruminococcal strains.</title>
        <authorList>
            <person name="Dassa B."/>
            <person name="Borovok I."/>
            <person name="Lamed R."/>
            <person name="Flint H."/>
            <person name="Yeoman C.J."/>
            <person name="White B."/>
            <person name="Bayer E.A."/>
        </authorList>
    </citation>
    <scope>NUCLEOTIDE SEQUENCE [LARGE SCALE GENOMIC DNA]</scope>
    <source>
        <strain evidence="1 2">SY3</strain>
    </source>
</reference>
<dbReference type="RefSeq" id="WP_037289804.1">
    <property type="nucleotide sequence ID" value="NZ_JEOB01000004.1"/>
</dbReference>
<evidence type="ECO:0000313" key="1">
    <source>
        <dbReference type="EMBL" id="EXM37849.1"/>
    </source>
</evidence>
<dbReference type="AlphaFoldDB" id="A0A011UB73"/>
<accession>A0A011UB73</accession>
<dbReference type="OrthoDB" id="361760at2"/>